<accession>A0ACC1SKV0</accession>
<protein>
    <submittedName>
        <fullName evidence="1">Uncharacterized protein</fullName>
    </submittedName>
</protein>
<organism evidence="1 2">
    <name type="scientific">Fusarium decemcellulare</name>
    <dbReference type="NCBI Taxonomy" id="57161"/>
    <lineage>
        <taxon>Eukaryota</taxon>
        <taxon>Fungi</taxon>
        <taxon>Dikarya</taxon>
        <taxon>Ascomycota</taxon>
        <taxon>Pezizomycotina</taxon>
        <taxon>Sordariomycetes</taxon>
        <taxon>Hypocreomycetidae</taxon>
        <taxon>Hypocreales</taxon>
        <taxon>Nectriaceae</taxon>
        <taxon>Fusarium</taxon>
        <taxon>Fusarium decemcellulare species complex</taxon>
    </lineage>
</organism>
<reference evidence="1" key="1">
    <citation type="submission" date="2022-08" db="EMBL/GenBank/DDBJ databases">
        <title>Genome Sequence of Fusarium decemcellulare.</title>
        <authorList>
            <person name="Buettner E."/>
        </authorList>
    </citation>
    <scope>NUCLEOTIDE SEQUENCE</scope>
    <source>
        <strain evidence="1">Babe19</strain>
    </source>
</reference>
<dbReference type="EMBL" id="JANRMS010000325">
    <property type="protein sequence ID" value="KAJ3541905.1"/>
    <property type="molecule type" value="Genomic_DNA"/>
</dbReference>
<dbReference type="Proteomes" id="UP001148629">
    <property type="component" value="Unassembled WGS sequence"/>
</dbReference>
<keyword evidence="2" id="KW-1185">Reference proteome</keyword>
<gene>
    <name evidence="1" type="ORF">NM208_g4382</name>
</gene>
<sequence length="842" mass="94237">MEPTRPPRDRAQVVCVDCHARKVKCDLQDKPDGPCANCSRLGRPCIRRDGVRKRRKPAKRRQIQPADLPVSGSVPDTNLATPSRPVSVPSVASVGAISSESRQPKGFISPTVVLHYDVSAEEPDDTRPCAQAFGVRDSILSVTEADVLPRSALLQALTESYFRHVHPFYPVVDEGDLRGPEASVMLQQAVGLAGSLMQHDPEMVPFCRSQYEKVKTLLYLNHEHDNVTVLKTMCLLTCYSPLPSDQVTLDGPWHWSGVAMRLAVQMGLHKNATYRQHANSACLRRIFWQLVVCTHYHLGPLIDGHEGLTEMQTADRLTSACWGRPSAFLHLQGCDVPALTQDDFPTQGRRSKMFIETLKLSKMLETLTETNLRQSGILTHDAAELVRSLCDWLYHLPEDLRLYGPDSMRRSFWRPAVDLHIWYFVSLILLQLLDSVSFPWRITPASFVAASCIAGLYEEIHCREQTAHLLHIHGFFCMVAAVPLICYPRGSPGSNGSREQDIGIICSVLGRLRHRYGGAGLVLKKIQGLQEQVRRDHRFTVDNQASNTGQHSMPASSSIQGRISELFAFPRSFCGALDLLNYHKDQSLSSNEVNPGITDGELSPIPYDHFFNLAEILSMDCPVFDFGSGSEALGICRPITEQLKLLKINALLEDPSISFIGLTPLELCLSNLSYRSTLWETPVRMSQVTEKQLLGLKMMQEFFGEELFSALRSSSVSHSRDMVLWIRKTDRFWQRDDLSSEVGGQYLAEVCFSSYARPGLTFKDRSLMNMAMLIALNRGPELRIHIRAALKNGFTEEQICEVCRHAMIYCGVPAGRDALVIAGEILEEEKKRAKKAEGPKLS</sequence>
<evidence type="ECO:0000313" key="1">
    <source>
        <dbReference type="EMBL" id="KAJ3541905.1"/>
    </source>
</evidence>
<evidence type="ECO:0000313" key="2">
    <source>
        <dbReference type="Proteomes" id="UP001148629"/>
    </source>
</evidence>
<comment type="caution">
    <text evidence="1">The sequence shown here is derived from an EMBL/GenBank/DDBJ whole genome shotgun (WGS) entry which is preliminary data.</text>
</comment>
<proteinExistence type="predicted"/>
<name>A0ACC1SKV0_9HYPO</name>